<keyword evidence="2" id="KW-1185">Reference proteome</keyword>
<reference evidence="1 2" key="1">
    <citation type="submission" date="2024-04" db="EMBL/GenBank/DDBJ databases">
        <authorList>
            <person name="Fracassetti M."/>
        </authorList>
    </citation>
    <scope>NUCLEOTIDE SEQUENCE [LARGE SCALE GENOMIC DNA]</scope>
</reference>
<gene>
    <name evidence="1" type="ORF">LTRI10_LOCUS53412</name>
</gene>
<proteinExistence type="predicted"/>
<name>A0AAV2GWQ3_9ROSI</name>
<dbReference type="Proteomes" id="UP001497516">
    <property type="component" value="Chromosome 9"/>
</dbReference>
<organism evidence="1 2">
    <name type="scientific">Linum trigynum</name>
    <dbReference type="NCBI Taxonomy" id="586398"/>
    <lineage>
        <taxon>Eukaryota</taxon>
        <taxon>Viridiplantae</taxon>
        <taxon>Streptophyta</taxon>
        <taxon>Embryophyta</taxon>
        <taxon>Tracheophyta</taxon>
        <taxon>Spermatophyta</taxon>
        <taxon>Magnoliopsida</taxon>
        <taxon>eudicotyledons</taxon>
        <taxon>Gunneridae</taxon>
        <taxon>Pentapetalae</taxon>
        <taxon>rosids</taxon>
        <taxon>fabids</taxon>
        <taxon>Malpighiales</taxon>
        <taxon>Linaceae</taxon>
        <taxon>Linum</taxon>
    </lineage>
</organism>
<dbReference type="EMBL" id="OZ034822">
    <property type="protein sequence ID" value="CAL1414238.1"/>
    <property type="molecule type" value="Genomic_DNA"/>
</dbReference>
<accession>A0AAV2GWQ3</accession>
<evidence type="ECO:0000313" key="2">
    <source>
        <dbReference type="Proteomes" id="UP001497516"/>
    </source>
</evidence>
<dbReference type="AlphaFoldDB" id="A0AAV2GWQ3"/>
<sequence>MKEVKEEVLPIEFWDALIVASEEAVECDDGDWMYDERGGERFGTGEAEGDDGDWHSDLLIVARRRRKGSAGGSSRSSFLPFGTAAAQQYFQGKKRNERKRQYVPICV</sequence>
<protein>
    <submittedName>
        <fullName evidence="1">Uncharacterized protein</fullName>
    </submittedName>
</protein>
<evidence type="ECO:0000313" key="1">
    <source>
        <dbReference type="EMBL" id="CAL1414238.1"/>
    </source>
</evidence>